<dbReference type="Proteomes" id="UP000032633">
    <property type="component" value="Chromosome"/>
</dbReference>
<reference evidence="4" key="2">
    <citation type="submission" date="2015-03" db="EMBL/GenBank/DDBJ databases">
        <title>Genome sequence of Paenibacillus beijingensis strain DSM 24997T.</title>
        <authorList>
            <person name="Kwak Y."/>
            <person name="Shin J.-H."/>
        </authorList>
    </citation>
    <scope>NUCLEOTIDE SEQUENCE [LARGE SCALE GENOMIC DNA]</scope>
    <source>
        <strain evidence="4">DSM 24997</strain>
    </source>
</reference>
<evidence type="ECO:0000259" key="1">
    <source>
        <dbReference type="Pfam" id="PF00483"/>
    </source>
</evidence>
<organism evidence="3 4">
    <name type="scientific">Paenibacillus beijingensis</name>
    <dbReference type="NCBI Taxonomy" id="1126833"/>
    <lineage>
        <taxon>Bacteria</taxon>
        <taxon>Bacillati</taxon>
        <taxon>Bacillota</taxon>
        <taxon>Bacilli</taxon>
        <taxon>Bacillales</taxon>
        <taxon>Paenibacillaceae</taxon>
        <taxon>Paenibacillus</taxon>
    </lineage>
</organism>
<dbReference type="SUPFAM" id="SSF159283">
    <property type="entry name" value="Guanosine diphospho-D-mannose pyrophosphorylase/mannose-6-phosphate isomerase linker domain"/>
    <property type="match status" value="1"/>
</dbReference>
<feature type="domain" description="Nucleotidyl transferase" evidence="1">
    <location>
        <begin position="5"/>
        <end position="285"/>
    </location>
</feature>
<reference evidence="3 4" key="1">
    <citation type="journal article" date="2015" name="J. Biotechnol.">
        <title>Complete genome sequence of Paenibacillus beijingensis 7188(T) (=DSM 24997(T)), a novel rhizobacterium from jujube garden soil.</title>
        <authorList>
            <person name="Kwak Y."/>
            <person name="Shin J.H."/>
        </authorList>
    </citation>
    <scope>NUCLEOTIDE SEQUENCE [LARGE SCALE GENOMIC DNA]</scope>
    <source>
        <strain evidence="3 4">DSM 24997</strain>
    </source>
</reference>
<evidence type="ECO:0000313" key="4">
    <source>
        <dbReference type="Proteomes" id="UP000032633"/>
    </source>
</evidence>
<dbReference type="GO" id="GO:0004475">
    <property type="term" value="F:mannose-1-phosphate guanylyltransferase (GTP) activity"/>
    <property type="evidence" value="ECO:0007669"/>
    <property type="project" value="InterPro"/>
</dbReference>
<keyword evidence="4" id="KW-1185">Reference proteome</keyword>
<gene>
    <name evidence="3" type="ORF">VN24_10060</name>
</gene>
<dbReference type="SUPFAM" id="SSF53448">
    <property type="entry name" value="Nucleotide-diphospho-sugar transferases"/>
    <property type="match status" value="1"/>
</dbReference>
<dbReference type="InterPro" id="IPR029044">
    <property type="entry name" value="Nucleotide-diphossugar_trans"/>
</dbReference>
<dbReference type="KEGG" id="pbj:VN24_10060"/>
<feature type="domain" description="MannoseP isomerase/GMP-like beta-helix" evidence="2">
    <location>
        <begin position="295"/>
        <end position="349"/>
    </location>
</feature>
<protein>
    <recommendedName>
        <fullName evidence="5">Mannose-1-phosphate guanylyltransferase</fullName>
    </recommendedName>
</protein>
<sequence>MDKYAVIMAGGAGQRLWPFSRERKPKQFISVDGKKSMLEQTVTRIQDLIPPERCYVITNKNYLELTREVLKDVIPESNIILEPLQRNTAACISYASLLLEKKFKTGSVCFIPADSYIHNKYEYLKAVHQAYRETECCGGLVVIGVNPTYPATGYGYIQVNPTDRFGSRNVCNVHQFKEKPNLDTAKKYVKTGTYLWNSGMVAGSFQAFRDEIKLHMPHHFALLSKALEHHDSPDFQNEIANAYAGLPRLSFDNGVLEHCNGLRTVKGYFDWNDIGSLDSLAQTVELDANNNAVVGHHIGIDTSDSIIYSQDMLVTTIGLTNVIIVKTEDAMIVCPKERAQDIKTLVEMLKKSGHEKYT</sequence>
<dbReference type="PATRIC" id="fig|1126833.4.peg.2224"/>
<dbReference type="HOGENOM" id="CLU_035527_0_1_9"/>
<dbReference type="InterPro" id="IPR005835">
    <property type="entry name" value="NTP_transferase_dom"/>
</dbReference>
<dbReference type="InterPro" id="IPR054566">
    <property type="entry name" value="ManC/GMP-like_b-helix"/>
</dbReference>
<evidence type="ECO:0008006" key="5">
    <source>
        <dbReference type="Google" id="ProtNLM"/>
    </source>
</evidence>
<evidence type="ECO:0000313" key="3">
    <source>
        <dbReference type="EMBL" id="AJY74870.1"/>
    </source>
</evidence>
<proteinExistence type="predicted"/>
<dbReference type="InterPro" id="IPR051161">
    <property type="entry name" value="Mannose-6P_isomerase_type2"/>
</dbReference>
<dbReference type="STRING" id="1126833.VN24_10060"/>
<dbReference type="Pfam" id="PF22640">
    <property type="entry name" value="ManC_GMP_beta-helix"/>
    <property type="match status" value="1"/>
</dbReference>
<dbReference type="CDD" id="cd02509">
    <property type="entry name" value="GDP-M1P_Guanylyltransferase"/>
    <property type="match status" value="1"/>
</dbReference>
<dbReference type="OrthoDB" id="9806359at2"/>
<evidence type="ECO:0000259" key="2">
    <source>
        <dbReference type="Pfam" id="PF22640"/>
    </source>
</evidence>
<dbReference type="Pfam" id="PF00483">
    <property type="entry name" value="NTP_transferase"/>
    <property type="match status" value="1"/>
</dbReference>
<dbReference type="PANTHER" id="PTHR46390">
    <property type="entry name" value="MANNOSE-1-PHOSPHATE GUANYLYLTRANSFERASE"/>
    <property type="match status" value="1"/>
</dbReference>
<dbReference type="AlphaFoldDB" id="A0A0D5NIC1"/>
<dbReference type="Gene3D" id="3.90.550.10">
    <property type="entry name" value="Spore Coat Polysaccharide Biosynthesis Protein SpsA, Chain A"/>
    <property type="match status" value="1"/>
</dbReference>
<accession>A0A0D5NIC1</accession>
<dbReference type="RefSeq" id="WP_045670303.1">
    <property type="nucleotide sequence ID" value="NZ_CP011058.1"/>
</dbReference>
<dbReference type="PANTHER" id="PTHR46390:SF1">
    <property type="entry name" value="MANNOSE-1-PHOSPHATE GUANYLYLTRANSFERASE"/>
    <property type="match status" value="1"/>
</dbReference>
<dbReference type="EMBL" id="CP011058">
    <property type="protein sequence ID" value="AJY74870.1"/>
    <property type="molecule type" value="Genomic_DNA"/>
</dbReference>
<name>A0A0D5NIC1_9BACL</name>
<dbReference type="InterPro" id="IPR049577">
    <property type="entry name" value="GMPP_N"/>
</dbReference>
<dbReference type="GO" id="GO:0009298">
    <property type="term" value="P:GDP-mannose biosynthetic process"/>
    <property type="evidence" value="ECO:0007669"/>
    <property type="project" value="TreeGrafter"/>
</dbReference>